<dbReference type="InterPro" id="IPR050689">
    <property type="entry name" value="FKBP-type_PPIase"/>
</dbReference>
<evidence type="ECO:0000259" key="7">
    <source>
        <dbReference type="PROSITE" id="PS50059"/>
    </source>
</evidence>
<dbReference type="VEuPathDB" id="FungiDB:H310_06542"/>
<dbReference type="EMBL" id="KI913962">
    <property type="protein sequence ID" value="ETW02025.1"/>
    <property type="molecule type" value="Genomic_DNA"/>
</dbReference>
<dbReference type="GO" id="GO:0003755">
    <property type="term" value="F:peptidyl-prolyl cis-trans isomerase activity"/>
    <property type="evidence" value="ECO:0007669"/>
    <property type="project" value="UniProtKB-KW"/>
</dbReference>
<keyword evidence="6" id="KW-0472">Membrane</keyword>
<dbReference type="EC" id="5.2.1.8" evidence="2 5"/>
<reference evidence="8" key="1">
    <citation type="submission" date="2013-12" db="EMBL/GenBank/DDBJ databases">
        <title>The Genome Sequence of Aphanomyces invadans NJM9701.</title>
        <authorList>
            <consortium name="The Broad Institute Genomics Platform"/>
            <person name="Russ C."/>
            <person name="Tyler B."/>
            <person name="van West P."/>
            <person name="Dieguez-Uribeondo J."/>
            <person name="Young S.K."/>
            <person name="Zeng Q."/>
            <person name="Gargeya S."/>
            <person name="Fitzgerald M."/>
            <person name="Abouelleil A."/>
            <person name="Alvarado L."/>
            <person name="Chapman S.B."/>
            <person name="Gainer-Dewar J."/>
            <person name="Goldberg J."/>
            <person name="Griggs A."/>
            <person name="Gujja S."/>
            <person name="Hansen M."/>
            <person name="Howarth C."/>
            <person name="Imamovic A."/>
            <person name="Ireland A."/>
            <person name="Larimer J."/>
            <person name="McCowan C."/>
            <person name="Murphy C."/>
            <person name="Pearson M."/>
            <person name="Poon T.W."/>
            <person name="Priest M."/>
            <person name="Roberts A."/>
            <person name="Saif S."/>
            <person name="Shea T."/>
            <person name="Sykes S."/>
            <person name="Wortman J."/>
            <person name="Nusbaum C."/>
            <person name="Birren B."/>
        </authorList>
    </citation>
    <scope>NUCLEOTIDE SEQUENCE [LARGE SCALE GENOMIC DNA]</scope>
    <source>
        <strain evidence="8">NJM9701</strain>
    </source>
</reference>
<evidence type="ECO:0000256" key="3">
    <source>
        <dbReference type="ARBA" id="ARBA00023110"/>
    </source>
</evidence>
<dbReference type="GeneID" id="20083592"/>
<dbReference type="GO" id="GO:0005737">
    <property type="term" value="C:cytoplasm"/>
    <property type="evidence" value="ECO:0007669"/>
    <property type="project" value="TreeGrafter"/>
</dbReference>
<keyword evidence="4 5" id="KW-0413">Isomerase</keyword>
<name>A0A024U736_9STRA</name>
<sequence length="284" mass="30400">MGLFEAENQARSRGKVRSGKAWAPKALAVGLIMCVLMTVQYLSTSSSAIVDPLSTQAKTVVVEFVHDGDHSTYPQRGDSVTVNYVGTLAVTGAKFDSSYDRSAPFQFHLGLGEVIKGWDEGVAKLSLNETARLYIPSHLGYGASGAGSGVIPPNADLIFDVHLLAINGVQISPKVSIKQVVAGDGKTFPLAGDRVTVHYVGSFLNGDKFDSSRDRNSPFSFTLGKKTVIRGWEEGIPQLSIGEVAKMTIPYQLAYGEHGRSGIPPKSDLVFEVELLKIEKGSAV</sequence>
<proteinExistence type="predicted"/>
<keyword evidence="6" id="KW-0812">Transmembrane</keyword>
<organism evidence="8">
    <name type="scientific">Aphanomyces invadans</name>
    <dbReference type="NCBI Taxonomy" id="157072"/>
    <lineage>
        <taxon>Eukaryota</taxon>
        <taxon>Sar</taxon>
        <taxon>Stramenopiles</taxon>
        <taxon>Oomycota</taxon>
        <taxon>Saprolegniomycetes</taxon>
        <taxon>Saprolegniales</taxon>
        <taxon>Verrucalvaceae</taxon>
        <taxon>Aphanomyces</taxon>
    </lineage>
</organism>
<evidence type="ECO:0000256" key="6">
    <source>
        <dbReference type="SAM" id="Phobius"/>
    </source>
</evidence>
<dbReference type="PANTHER" id="PTHR10516:SF443">
    <property type="entry name" value="FK506-BINDING PROTEIN 59-RELATED"/>
    <property type="match status" value="1"/>
</dbReference>
<dbReference type="InterPro" id="IPR001179">
    <property type="entry name" value="PPIase_FKBP_dom"/>
</dbReference>
<feature type="transmembrane region" description="Helical" evidence="6">
    <location>
        <begin position="21"/>
        <end position="42"/>
    </location>
</feature>
<gene>
    <name evidence="8" type="ORF">H310_06542</name>
</gene>
<comment type="catalytic activity">
    <reaction evidence="1 5">
        <text>[protein]-peptidylproline (omega=180) = [protein]-peptidylproline (omega=0)</text>
        <dbReference type="Rhea" id="RHEA:16237"/>
        <dbReference type="Rhea" id="RHEA-COMP:10747"/>
        <dbReference type="Rhea" id="RHEA-COMP:10748"/>
        <dbReference type="ChEBI" id="CHEBI:83833"/>
        <dbReference type="ChEBI" id="CHEBI:83834"/>
        <dbReference type="EC" id="5.2.1.8"/>
    </reaction>
</comment>
<dbReference type="PROSITE" id="PS50059">
    <property type="entry name" value="FKBP_PPIASE"/>
    <property type="match status" value="2"/>
</dbReference>
<dbReference type="FunFam" id="3.10.50.40:FF:000025">
    <property type="entry name" value="Peptidylprolyl isomerase"/>
    <property type="match status" value="2"/>
</dbReference>
<feature type="domain" description="PPIase FKBP-type" evidence="7">
    <location>
        <begin position="77"/>
        <end position="167"/>
    </location>
</feature>
<dbReference type="STRING" id="157072.A0A024U736"/>
<dbReference type="InterPro" id="IPR046357">
    <property type="entry name" value="PPIase_dom_sf"/>
</dbReference>
<dbReference type="OrthoDB" id="1902587at2759"/>
<evidence type="ECO:0000256" key="1">
    <source>
        <dbReference type="ARBA" id="ARBA00000971"/>
    </source>
</evidence>
<accession>A0A024U736</accession>
<keyword evidence="3 5" id="KW-0697">Rotamase</keyword>
<evidence type="ECO:0000256" key="4">
    <source>
        <dbReference type="ARBA" id="ARBA00023235"/>
    </source>
</evidence>
<keyword evidence="6" id="KW-1133">Transmembrane helix</keyword>
<dbReference type="PANTHER" id="PTHR10516">
    <property type="entry name" value="PEPTIDYL-PROLYL CIS-TRANS ISOMERASE"/>
    <property type="match status" value="1"/>
</dbReference>
<dbReference type="Pfam" id="PF00254">
    <property type="entry name" value="FKBP_C"/>
    <property type="match status" value="2"/>
</dbReference>
<dbReference type="RefSeq" id="XP_008869873.1">
    <property type="nucleotide sequence ID" value="XM_008871651.1"/>
</dbReference>
<evidence type="ECO:0000313" key="8">
    <source>
        <dbReference type="EMBL" id="ETW02025.1"/>
    </source>
</evidence>
<dbReference type="Gene3D" id="3.10.50.40">
    <property type="match status" value="2"/>
</dbReference>
<feature type="domain" description="PPIase FKBP-type" evidence="7">
    <location>
        <begin position="192"/>
        <end position="279"/>
    </location>
</feature>
<dbReference type="eggNOG" id="KOG0544">
    <property type="taxonomic scope" value="Eukaryota"/>
</dbReference>
<evidence type="ECO:0000256" key="2">
    <source>
        <dbReference type="ARBA" id="ARBA00013194"/>
    </source>
</evidence>
<dbReference type="SUPFAM" id="SSF54534">
    <property type="entry name" value="FKBP-like"/>
    <property type="match status" value="2"/>
</dbReference>
<dbReference type="AlphaFoldDB" id="A0A024U736"/>
<protein>
    <recommendedName>
        <fullName evidence="2 5">peptidylprolyl isomerase</fullName>
        <ecNumber evidence="2 5">5.2.1.8</ecNumber>
    </recommendedName>
</protein>
<evidence type="ECO:0000256" key="5">
    <source>
        <dbReference type="PROSITE-ProRule" id="PRU00277"/>
    </source>
</evidence>